<evidence type="ECO:0000313" key="2">
    <source>
        <dbReference type="Proteomes" id="UP001054837"/>
    </source>
</evidence>
<accession>A0AAV4UJS6</accession>
<comment type="caution">
    <text evidence="1">The sequence shown here is derived from an EMBL/GenBank/DDBJ whole genome shotgun (WGS) entry which is preliminary data.</text>
</comment>
<organism evidence="1 2">
    <name type="scientific">Caerostris darwini</name>
    <dbReference type="NCBI Taxonomy" id="1538125"/>
    <lineage>
        <taxon>Eukaryota</taxon>
        <taxon>Metazoa</taxon>
        <taxon>Ecdysozoa</taxon>
        <taxon>Arthropoda</taxon>
        <taxon>Chelicerata</taxon>
        <taxon>Arachnida</taxon>
        <taxon>Araneae</taxon>
        <taxon>Araneomorphae</taxon>
        <taxon>Entelegynae</taxon>
        <taxon>Araneoidea</taxon>
        <taxon>Araneidae</taxon>
        <taxon>Caerostris</taxon>
    </lineage>
</organism>
<reference evidence="1 2" key="1">
    <citation type="submission" date="2021-06" db="EMBL/GenBank/DDBJ databases">
        <title>Caerostris darwini draft genome.</title>
        <authorList>
            <person name="Kono N."/>
            <person name="Arakawa K."/>
        </authorList>
    </citation>
    <scope>NUCLEOTIDE SEQUENCE [LARGE SCALE GENOMIC DNA]</scope>
</reference>
<proteinExistence type="predicted"/>
<dbReference type="Proteomes" id="UP001054837">
    <property type="component" value="Unassembled WGS sequence"/>
</dbReference>
<keyword evidence="2" id="KW-1185">Reference proteome</keyword>
<dbReference type="EMBL" id="BPLQ01011456">
    <property type="protein sequence ID" value="GIY58097.1"/>
    <property type="molecule type" value="Genomic_DNA"/>
</dbReference>
<evidence type="ECO:0000313" key="1">
    <source>
        <dbReference type="EMBL" id="GIY58097.1"/>
    </source>
</evidence>
<gene>
    <name evidence="1" type="ORF">CDAR_109571</name>
</gene>
<sequence length="300" mass="34240">MSRFSTQMFRSPDSKTHVVIFQALQDCFARVSSFPPVTISRHCQSANRRSVSSPTVFVLRSSRFKGSPMSRFSTQLARFPDSKTHVVIFQALQDCFARVTISRHCQSANRRSVSSPTVFVLRSPRFKGSPVSRFSTQLARFPDSKTHVVIFQALQDCFATEPTVFVLRSPRFKGSPMSRFSTQMFRFPDSKTHVVIFQALQDCFDRVPSHSNNLRHWQSANRRSVSSPTVFVLRSPRFKGSPMSRFSTQMFHFPDSKTHVVIFQALQDCFATESSQNFNKHTRSTNVLRTIIHIKNTAPG</sequence>
<name>A0AAV4UJS6_9ARAC</name>
<protein>
    <submittedName>
        <fullName evidence="1">Uncharacterized protein</fullName>
    </submittedName>
</protein>
<dbReference type="AlphaFoldDB" id="A0AAV4UJS6"/>